<reference evidence="2 3" key="1">
    <citation type="journal article" date="2022" name="ISME Commun">
        <title>Vulcanimicrobium alpinus gen. nov. sp. nov., the first cultivated representative of the candidate phylum 'Eremiobacterota', is a metabolically versatile aerobic anoxygenic phototroph.</title>
        <authorList>
            <person name="Yabe S."/>
            <person name="Muto K."/>
            <person name="Abe K."/>
            <person name="Yokota A."/>
            <person name="Staudigel H."/>
            <person name="Tebo B.M."/>
        </authorList>
    </citation>
    <scope>NUCLEOTIDE SEQUENCE [LARGE SCALE GENOMIC DNA]</scope>
    <source>
        <strain evidence="2 3">WC8-2</strain>
    </source>
</reference>
<dbReference type="InterPro" id="IPR002502">
    <property type="entry name" value="Amidase_domain"/>
</dbReference>
<keyword evidence="3" id="KW-1185">Reference proteome</keyword>
<dbReference type="AlphaFoldDB" id="A0AAN2C9M6"/>
<evidence type="ECO:0000313" key="2">
    <source>
        <dbReference type="EMBL" id="BDE05772.1"/>
    </source>
</evidence>
<evidence type="ECO:0000313" key="3">
    <source>
        <dbReference type="Proteomes" id="UP001317532"/>
    </source>
</evidence>
<gene>
    <name evidence="2" type="ORF">WPS_10480</name>
</gene>
<proteinExistence type="predicted"/>
<dbReference type="GO" id="GO:0008745">
    <property type="term" value="F:N-acetylmuramoyl-L-alanine amidase activity"/>
    <property type="evidence" value="ECO:0007669"/>
    <property type="project" value="InterPro"/>
</dbReference>
<dbReference type="KEGG" id="vab:WPS_10480"/>
<name>A0AAN2C9M6_UNVUL</name>
<dbReference type="EMBL" id="AP025523">
    <property type="protein sequence ID" value="BDE05772.1"/>
    <property type="molecule type" value="Genomic_DNA"/>
</dbReference>
<dbReference type="SUPFAM" id="SSF55846">
    <property type="entry name" value="N-acetylmuramoyl-L-alanine amidase-like"/>
    <property type="match status" value="1"/>
</dbReference>
<dbReference type="Pfam" id="PF01510">
    <property type="entry name" value="Amidase_2"/>
    <property type="match status" value="1"/>
</dbReference>
<sequence length="171" mass="18958">MPPGDLRAISLHWTAYDYERFFPAYHFCLTGARDVIVHHTHDLRENMRDVRIDAGAPYAAHTRGRNSWSIGISIAAMQDATPADFGAYPITQAQREAMCVVAAALARFYRIVPEAVRTHAEAALDDGYFGAGSDDLRWDIARFAPSPEPLVPAEAIACGAWFRERVRALLG</sequence>
<accession>A0AAN2C9M6</accession>
<feature type="domain" description="N-acetylmuramoyl-L-alanine amidase" evidence="1">
    <location>
        <begin position="7"/>
        <end position="122"/>
    </location>
</feature>
<dbReference type="Gene3D" id="3.40.80.10">
    <property type="entry name" value="Peptidoglycan recognition protein-like"/>
    <property type="match status" value="1"/>
</dbReference>
<dbReference type="GO" id="GO:0009253">
    <property type="term" value="P:peptidoglycan catabolic process"/>
    <property type="evidence" value="ECO:0007669"/>
    <property type="project" value="InterPro"/>
</dbReference>
<dbReference type="RefSeq" id="WP_317996794.1">
    <property type="nucleotide sequence ID" value="NZ_AP025523.1"/>
</dbReference>
<organism evidence="2 3">
    <name type="scientific">Vulcanimicrobium alpinum</name>
    <dbReference type="NCBI Taxonomy" id="3016050"/>
    <lineage>
        <taxon>Bacteria</taxon>
        <taxon>Bacillati</taxon>
        <taxon>Vulcanimicrobiota</taxon>
        <taxon>Vulcanimicrobiia</taxon>
        <taxon>Vulcanimicrobiales</taxon>
        <taxon>Vulcanimicrobiaceae</taxon>
        <taxon>Vulcanimicrobium</taxon>
    </lineage>
</organism>
<protein>
    <recommendedName>
        <fullName evidence="1">N-acetylmuramoyl-L-alanine amidase domain-containing protein</fullName>
    </recommendedName>
</protein>
<dbReference type="InterPro" id="IPR036505">
    <property type="entry name" value="Amidase/PGRP_sf"/>
</dbReference>
<dbReference type="Proteomes" id="UP001317532">
    <property type="component" value="Chromosome"/>
</dbReference>
<evidence type="ECO:0000259" key="1">
    <source>
        <dbReference type="Pfam" id="PF01510"/>
    </source>
</evidence>